<accession>I2GVA1</accession>
<evidence type="ECO:0000313" key="4">
    <source>
        <dbReference type="Proteomes" id="UP000002866"/>
    </source>
</evidence>
<dbReference type="GO" id="GO:0005829">
    <property type="term" value="C:cytosol"/>
    <property type="evidence" value="ECO:0007669"/>
    <property type="project" value="TreeGrafter"/>
</dbReference>
<dbReference type="InParanoid" id="I2GVA1"/>
<dbReference type="InterPro" id="IPR055335">
    <property type="entry name" value="Ucp6/RUP1"/>
</dbReference>
<dbReference type="OrthoDB" id="4489171at2759"/>
<organism evidence="3 4">
    <name type="scientific">Henningerozyma blattae (strain ATCC 34711 / CBS 6284 / DSM 70876 / NBRC 10599 / NRRL Y-10934 / UCD 77-7)</name>
    <name type="common">Yeast</name>
    <name type="synonym">Tetrapisispora blattae</name>
    <dbReference type="NCBI Taxonomy" id="1071380"/>
    <lineage>
        <taxon>Eukaryota</taxon>
        <taxon>Fungi</taxon>
        <taxon>Dikarya</taxon>
        <taxon>Ascomycota</taxon>
        <taxon>Saccharomycotina</taxon>
        <taxon>Saccharomycetes</taxon>
        <taxon>Saccharomycetales</taxon>
        <taxon>Saccharomycetaceae</taxon>
        <taxon>Henningerozyma</taxon>
    </lineage>
</organism>
<protein>
    <recommendedName>
        <fullName evidence="2">UBA domain-containing protein</fullName>
    </recommendedName>
</protein>
<dbReference type="AlphaFoldDB" id="I2GVA1"/>
<dbReference type="GO" id="GO:0005634">
    <property type="term" value="C:nucleus"/>
    <property type="evidence" value="ECO:0007669"/>
    <property type="project" value="TreeGrafter"/>
</dbReference>
<keyword evidence="4" id="KW-1185">Reference proteome</keyword>
<feature type="region of interest" description="Disordered" evidence="1">
    <location>
        <begin position="397"/>
        <end position="420"/>
    </location>
</feature>
<sequence length="678" mass="77675">MGIAKDVATSTLNKVGGNLEAAINHIFLDTPDTQEREAISTSDLLTAQKTISSNNYNNDNSNSSFDSDSQATSCHIELSRKNSRKVNSNTSNLPSNTFIISGGSNSNNILSRENLSENSSDSSIDSKEEYQPLYLTDTQPPTYQDFTMTSNDNSQQIFVPPVYSKGTYKVQKSLPDDPTVLLSLEPSKLLSNYFGLFSMSLALFAPDLFMGPDFVNLNFNDNWNKGLQIDTPEYEVKYTHNLEPGLEDRIEIVNAINLSEKERELTYQPYILWQLQKVISIMNSQISSRAYISSGIYSLCLDDNTQKKLMETSHLYDILPTFIRSLMNDCKHVPDLDQNRMKNMFVSKAFHQIPIHKEPTKVSLFLFHFLPEEYDSNLYKMFNSLLYRSYDEPIYPRTNQNSADSSSSDDEISNEEESSLDEISTILTVIFDELDQDTELITQPDGVEIPFEFYPELYTKKCKEKLINGILHTRYQNKLKMKEVLNDLNSLKSFEGKDILRFLNSTLEYLQRDGKEGPMVNKLSYVKEQLSRAKTEKMLEYKTISRSLQNEWNIDKPELSIIEQAQDLGLIGDPHLLVMAVLSPYLYFFRDRRNRWFKFQSSIMGTDFEITKYESDKTVQDEIKLNTKSASETPIMFVYCKKDAIPNDSLVLQKFAKNQGCSAFAQADEMSLKKNVTR</sequence>
<feature type="compositionally biased region" description="Acidic residues" evidence="1">
    <location>
        <begin position="407"/>
        <end position="420"/>
    </location>
</feature>
<dbReference type="PANTHER" id="PTHR39597:SF1">
    <property type="entry name" value="UBA DOMAIN-CONTAINING PROTEIN RUP1"/>
    <property type="match status" value="1"/>
</dbReference>
<dbReference type="KEGG" id="tbl:TBLA_0A02540"/>
<evidence type="ECO:0000313" key="3">
    <source>
        <dbReference type="EMBL" id="CCH58053.1"/>
    </source>
</evidence>
<dbReference type="Proteomes" id="UP000002866">
    <property type="component" value="Chromosome 1"/>
</dbReference>
<evidence type="ECO:0000256" key="1">
    <source>
        <dbReference type="SAM" id="MobiDB-lite"/>
    </source>
</evidence>
<dbReference type="HOGENOM" id="CLU_028632_0_0_1"/>
<dbReference type="PANTHER" id="PTHR39597">
    <property type="entry name" value="UBA DOMAIN-CONTAINING PROTEIN RUP1"/>
    <property type="match status" value="1"/>
</dbReference>
<dbReference type="eggNOG" id="ENOG502S0Z0">
    <property type="taxonomic scope" value="Eukaryota"/>
</dbReference>
<dbReference type="OMA" id="NTTIEHW"/>
<proteinExistence type="predicted"/>
<dbReference type="STRING" id="1071380.I2GVA1"/>
<dbReference type="FunCoup" id="I2GVA1">
    <property type="interactions" value="171"/>
</dbReference>
<dbReference type="GO" id="GO:0016579">
    <property type="term" value="P:protein deubiquitination"/>
    <property type="evidence" value="ECO:0007669"/>
    <property type="project" value="TreeGrafter"/>
</dbReference>
<gene>
    <name evidence="3" type="primary">TBLA0A02540</name>
    <name evidence="3" type="ORF">TBLA_0A02540</name>
</gene>
<reference evidence="3 4" key="1">
    <citation type="journal article" date="2011" name="Proc. Natl. Acad. Sci. U.S.A.">
        <title>Evolutionary erosion of yeast sex chromosomes by mating-type switching accidents.</title>
        <authorList>
            <person name="Gordon J.L."/>
            <person name="Armisen D."/>
            <person name="Proux-Wera E."/>
            <person name="Oheigeartaigh S.S."/>
            <person name="Byrne K.P."/>
            <person name="Wolfe K.H."/>
        </authorList>
    </citation>
    <scope>NUCLEOTIDE SEQUENCE [LARGE SCALE GENOMIC DNA]</scope>
    <source>
        <strain evidence="4">ATCC 34711 / CBS 6284 / DSM 70876 / NBRC 10599 / NRRL Y-10934 / UCD 77-7</strain>
    </source>
</reference>
<feature type="domain" description="UBA" evidence="2">
    <location>
        <begin position="1"/>
        <end position="29"/>
    </location>
</feature>
<dbReference type="EMBL" id="HE806316">
    <property type="protein sequence ID" value="CCH58053.1"/>
    <property type="molecule type" value="Genomic_DNA"/>
</dbReference>
<dbReference type="RefSeq" id="XP_004177572.1">
    <property type="nucleotide sequence ID" value="XM_004177524.1"/>
</dbReference>
<dbReference type="InterPro" id="IPR015940">
    <property type="entry name" value="UBA"/>
</dbReference>
<name>I2GVA1_HENB6</name>
<dbReference type="PROSITE" id="PS50030">
    <property type="entry name" value="UBA"/>
    <property type="match status" value="1"/>
</dbReference>
<dbReference type="GeneID" id="14492962"/>
<evidence type="ECO:0000259" key="2">
    <source>
        <dbReference type="PROSITE" id="PS50030"/>
    </source>
</evidence>